<dbReference type="EMBL" id="GGEC01073161">
    <property type="protein sequence ID" value="MBX53645.1"/>
    <property type="molecule type" value="Transcribed_RNA"/>
</dbReference>
<organism evidence="1">
    <name type="scientific">Rhizophora mucronata</name>
    <name type="common">Asiatic mangrove</name>
    <dbReference type="NCBI Taxonomy" id="61149"/>
    <lineage>
        <taxon>Eukaryota</taxon>
        <taxon>Viridiplantae</taxon>
        <taxon>Streptophyta</taxon>
        <taxon>Embryophyta</taxon>
        <taxon>Tracheophyta</taxon>
        <taxon>Spermatophyta</taxon>
        <taxon>Magnoliopsida</taxon>
        <taxon>eudicotyledons</taxon>
        <taxon>Gunneridae</taxon>
        <taxon>Pentapetalae</taxon>
        <taxon>rosids</taxon>
        <taxon>fabids</taxon>
        <taxon>Malpighiales</taxon>
        <taxon>Rhizophoraceae</taxon>
        <taxon>Rhizophora</taxon>
    </lineage>
</organism>
<protein>
    <submittedName>
        <fullName evidence="1">Uncharacterized protein</fullName>
    </submittedName>
</protein>
<proteinExistence type="predicted"/>
<name>A0A2P2PG00_RHIMU</name>
<reference evidence="1" key="1">
    <citation type="submission" date="2018-02" db="EMBL/GenBank/DDBJ databases">
        <title>Rhizophora mucronata_Transcriptome.</title>
        <authorList>
            <person name="Meera S.P."/>
            <person name="Sreeshan A."/>
            <person name="Augustine A."/>
        </authorList>
    </citation>
    <scope>NUCLEOTIDE SEQUENCE</scope>
    <source>
        <tissue evidence="1">Leaf</tissue>
    </source>
</reference>
<sequence>MLFFWGVKFDMLSSVKSDEHFKLVQYLTPFFFCL</sequence>
<evidence type="ECO:0000313" key="1">
    <source>
        <dbReference type="EMBL" id="MBX53645.1"/>
    </source>
</evidence>
<dbReference type="AlphaFoldDB" id="A0A2P2PG00"/>
<accession>A0A2P2PG00</accession>